<organism evidence="2 3">
    <name type="scientific">Xenorhabdus bovienii str. Intermedium</name>
    <dbReference type="NCBI Taxonomy" id="1379677"/>
    <lineage>
        <taxon>Bacteria</taxon>
        <taxon>Pseudomonadati</taxon>
        <taxon>Pseudomonadota</taxon>
        <taxon>Gammaproteobacteria</taxon>
        <taxon>Enterobacterales</taxon>
        <taxon>Morganellaceae</taxon>
        <taxon>Xenorhabdus</taxon>
    </lineage>
</organism>
<name>A0A077QI24_XENBV</name>
<evidence type="ECO:0000256" key="1">
    <source>
        <dbReference type="SAM" id="Phobius"/>
    </source>
</evidence>
<feature type="transmembrane region" description="Helical" evidence="1">
    <location>
        <begin position="75"/>
        <end position="93"/>
    </location>
</feature>
<dbReference type="RefSeq" id="WP_038185540.1">
    <property type="nucleotide sequence ID" value="NZ_CAWLWA010000134.1"/>
</dbReference>
<evidence type="ECO:0000313" key="3">
    <source>
        <dbReference type="Proteomes" id="UP000028480"/>
    </source>
</evidence>
<dbReference type="HOGENOM" id="CLU_1969708_0_0_6"/>
<proteinExistence type="predicted"/>
<feature type="transmembrane region" description="Helical" evidence="1">
    <location>
        <begin position="42"/>
        <end position="63"/>
    </location>
</feature>
<evidence type="ECO:0000313" key="2">
    <source>
        <dbReference type="EMBL" id="CDH31976.1"/>
    </source>
</evidence>
<sequence>MENTDKVLAELIGKALSGMDGLIGFGKDQLPAVIEQLMLWQLWVNGLVFILFLTLTLLAGYLWKKATESDIYNEPLVYLLLFGAVCALGFVSLRCVFTVVQITVAPKIWLIEYAASLIK</sequence>
<dbReference type="AlphaFoldDB" id="A0A077QI24"/>
<keyword evidence="1" id="KW-0812">Transmembrane</keyword>
<gene>
    <name evidence="2" type="ORF">XBI1_1840003</name>
</gene>
<dbReference type="EMBL" id="CBTB010000095">
    <property type="protein sequence ID" value="CDH31976.1"/>
    <property type="molecule type" value="Genomic_DNA"/>
</dbReference>
<accession>A0A077QI24</accession>
<keyword evidence="1" id="KW-1133">Transmembrane helix</keyword>
<comment type="caution">
    <text evidence="2">The sequence shown here is derived from an EMBL/GenBank/DDBJ whole genome shotgun (WGS) entry which is preliminary data.</text>
</comment>
<dbReference type="Proteomes" id="UP000028480">
    <property type="component" value="Unassembled WGS sequence"/>
</dbReference>
<reference evidence="2" key="1">
    <citation type="submission" date="2013-07" db="EMBL/GenBank/DDBJ databases">
        <title>Sub-species coevolution in mutualistic symbiosis.</title>
        <authorList>
            <person name="Murfin K."/>
            <person name="Klassen J."/>
            <person name="Lee M."/>
            <person name="Forst S."/>
            <person name="Stock P."/>
            <person name="Goodrich-Blair H."/>
        </authorList>
    </citation>
    <scope>NUCLEOTIDE SEQUENCE [LARGE SCALE GENOMIC DNA]</scope>
    <source>
        <strain evidence="2">Intermedium</strain>
    </source>
</reference>
<keyword evidence="1" id="KW-0472">Membrane</keyword>
<protein>
    <submittedName>
        <fullName evidence="2">Uncharacterized protein</fullName>
    </submittedName>
</protein>